<reference evidence="3" key="1">
    <citation type="submission" date="2020-10" db="EMBL/GenBank/DDBJ databases">
        <title>Unveiling of a novel bifunctional photoreceptor, Dualchrome1, isolated from a cosmopolitan green alga.</title>
        <authorList>
            <person name="Suzuki S."/>
            <person name="Kawachi M."/>
        </authorList>
    </citation>
    <scope>NUCLEOTIDE SEQUENCE</scope>
    <source>
        <strain evidence="3">NIES 2893</strain>
    </source>
</reference>
<feature type="region of interest" description="Disordered" evidence="1">
    <location>
        <begin position="316"/>
        <end position="394"/>
    </location>
</feature>
<evidence type="ECO:0000313" key="3">
    <source>
        <dbReference type="EMBL" id="GHP08350.1"/>
    </source>
</evidence>
<feature type="compositionally biased region" description="Acidic residues" evidence="1">
    <location>
        <begin position="340"/>
        <end position="356"/>
    </location>
</feature>
<feature type="region of interest" description="Disordered" evidence="1">
    <location>
        <begin position="94"/>
        <end position="114"/>
    </location>
</feature>
<name>A0A830HRF1_9CHLO</name>
<evidence type="ECO:0000256" key="1">
    <source>
        <dbReference type="SAM" id="MobiDB-lite"/>
    </source>
</evidence>
<feature type="chain" id="PRO_5033066620" evidence="2">
    <location>
        <begin position="29"/>
        <end position="451"/>
    </location>
</feature>
<dbReference type="EMBL" id="BNJQ01000020">
    <property type="protein sequence ID" value="GHP08350.1"/>
    <property type="molecule type" value="Genomic_DNA"/>
</dbReference>
<dbReference type="AlphaFoldDB" id="A0A830HRF1"/>
<evidence type="ECO:0000256" key="2">
    <source>
        <dbReference type="SAM" id="SignalP"/>
    </source>
</evidence>
<proteinExistence type="predicted"/>
<evidence type="ECO:0000313" key="4">
    <source>
        <dbReference type="Proteomes" id="UP000660262"/>
    </source>
</evidence>
<keyword evidence="2" id="KW-0732">Signal</keyword>
<protein>
    <submittedName>
        <fullName evidence="3">Uncharacterized protein</fullName>
    </submittedName>
</protein>
<dbReference type="Proteomes" id="UP000660262">
    <property type="component" value="Unassembled WGS sequence"/>
</dbReference>
<accession>A0A830HRF1</accession>
<comment type="caution">
    <text evidence="3">The sequence shown here is derived from an EMBL/GenBank/DDBJ whole genome shotgun (WGS) entry which is preliminary data.</text>
</comment>
<feature type="compositionally biased region" description="Acidic residues" evidence="1">
    <location>
        <begin position="318"/>
        <end position="330"/>
    </location>
</feature>
<keyword evidence="4" id="KW-1185">Reference proteome</keyword>
<sequence>MASTLRRLLLAAGLLALVGGIGLRRIDAFPVLVTTDGDTAVHAMRDVHLAPEGDHGVIVGAEAGAESAITFLGRANVRVADPVGANADGKDLILQPGSPSGSGTPGGLEVWTPRSGANEPVRVLRVSEAKAKLDGALVADANVNTNAGEHTLAVTDGAYLTSPAALTVSHRLANGVSAPAPGIGVGVSFAAPLQGAHRVSPPEIARLDATLPQSTAATAEAELAVSLRTSAGAVANALTVSHGGTTARKALIAARQGSGSSSVPYVELQSQSPGAPSAFLFAGADGRLRVLTGSAPTSSADGNAVVLGSRRRRRVLLEEEGEGEEEEGEEEKPKSKMGDEDLAGDAPSSDEAESAPEEVITSKDDEGAEEETDSGESSLAPQETHRSRTSAGVDDAVEDGLATFAKEESAAASKSHELLHLKAEHAKLEQLVARLREAFCAVSPHDETLCK</sequence>
<organism evidence="3 4">
    <name type="scientific">Pycnococcus provasolii</name>
    <dbReference type="NCBI Taxonomy" id="41880"/>
    <lineage>
        <taxon>Eukaryota</taxon>
        <taxon>Viridiplantae</taxon>
        <taxon>Chlorophyta</taxon>
        <taxon>Pseudoscourfieldiophyceae</taxon>
        <taxon>Pseudoscourfieldiales</taxon>
        <taxon>Pycnococcaceae</taxon>
        <taxon>Pycnococcus</taxon>
    </lineage>
</organism>
<feature type="signal peptide" evidence="2">
    <location>
        <begin position="1"/>
        <end position="28"/>
    </location>
</feature>
<gene>
    <name evidence="3" type="ORF">PPROV_000708900</name>
</gene>